<evidence type="ECO:0000313" key="2">
    <source>
        <dbReference type="EMBL" id="AXK51138.1"/>
    </source>
</evidence>
<keyword evidence="1" id="KW-1133">Transmembrane helix</keyword>
<dbReference type="EMBL" id="CP031376">
    <property type="protein sequence ID" value="AXK51138.1"/>
    <property type="molecule type" value="Genomic_DNA"/>
</dbReference>
<feature type="transmembrane region" description="Helical" evidence="1">
    <location>
        <begin position="133"/>
        <end position="156"/>
    </location>
</feature>
<protein>
    <submittedName>
        <fullName evidence="2">Uncharacterized protein</fullName>
    </submittedName>
</protein>
<proteinExistence type="predicted"/>
<dbReference type="AlphaFoldDB" id="A0A345Z3F9"/>
<sequence>MQNIFLKVYNFNSLKILKNILQNKRGKMKKELQQYKKFINQYKKINYFNLILFICDLIIFSLVLSGFIFQIIQANSSKDSNQMIAYLVLFLSFYILIKFTITNFFYNNIYFIKLNIYNKEFEISKIKIEKKEIICSTPFWFLTILIFINIFSTIIINYQSDTAFENQPIISACISTMASILLIPSFSAILNKITEVKKPVVNNYTNLLKQQFISFKNIFKNYEVAENFEFISFKELSLQSKKGIFLISKDANYKKEIVKFNEEIIKIYSEIWEKYYELLEISRSKNFKSKWQFNLERDFDKIFINFLEW</sequence>
<dbReference type="KEGG" id="salx:SALLE_v1c04640"/>
<reference evidence="2 3" key="1">
    <citation type="submission" date="2018-07" db="EMBL/GenBank/DDBJ databases">
        <title>Complete genome sequence of Spiroplasma alleghenense PLHS-1 (ATCC 51752).</title>
        <authorList>
            <person name="Chou L."/>
            <person name="Lee T.-Y."/>
            <person name="Tsai Y.-M."/>
            <person name="Kuo C.-H."/>
        </authorList>
    </citation>
    <scope>NUCLEOTIDE SEQUENCE [LARGE SCALE GENOMIC DNA]</scope>
    <source>
        <strain evidence="2 3">PLHS-1</strain>
    </source>
</reference>
<feature type="transmembrane region" description="Helical" evidence="1">
    <location>
        <begin position="47"/>
        <end position="72"/>
    </location>
</feature>
<evidence type="ECO:0000313" key="3">
    <source>
        <dbReference type="Proteomes" id="UP000254792"/>
    </source>
</evidence>
<keyword evidence="1" id="KW-0812">Transmembrane</keyword>
<gene>
    <name evidence="2" type="ORF">SALLE_v1c04640</name>
</gene>
<name>A0A345Z3F9_9MOLU</name>
<feature type="transmembrane region" description="Helical" evidence="1">
    <location>
        <begin position="168"/>
        <end position="190"/>
    </location>
</feature>
<accession>A0A345Z3F9</accession>
<evidence type="ECO:0000256" key="1">
    <source>
        <dbReference type="SAM" id="Phobius"/>
    </source>
</evidence>
<keyword evidence="1" id="KW-0472">Membrane</keyword>
<dbReference type="Proteomes" id="UP000254792">
    <property type="component" value="Chromosome"/>
</dbReference>
<keyword evidence="3" id="KW-1185">Reference proteome</keyword>
<feature type="transmembrane region" description="Helical" evidence="1">
    <location>
        <begin position="84"/>
        <end position="112"/>
    </location>
</feature>
<organism evidence="2 3">
    <name type="scientific">Spiroplasma alleghenense</name>
    <dbReference type="NCBI Taxonomy" id="216931"/>
    <lineage>
        <taxon>Bacteria</taxon>
        <taxon>Bacillati</taxon>
        <taxon>Mycoplasmatota</taxon>
        <taxon>Mollicutes</taxon>
        <taxon>Entomoplasmatales</taxon>
        <taxon>Spiroplasmataceae</taxon>
        <taxon>Spiroplasma</taxon>
    </lineage>
</organism>